<accession>A0A8H7I8F4</accession>
<name>A0A8H7I8F4_9AGAM</name>
<dbReference type="Proteomes" id="UP000614334">
    <property type="component" value="Unassembled WGS sequence"/>
</dbReference>
<gene>
    <name evidence="2" type="ORF">RHS01_07022</name>
</gene>
<dbReference type="AlphaFoldDB" id="A0A8H7I8F4"/>
<proteinExistence type="predicted"/>
<evidence type="ECO:0000256" key="1">
    <source>
        <dbReference type="SAM" id="Phobius"/>
    </source>
</evidence>
<keyword evidence="1" id="KW-1133">Transmembrane helix</keyword>
<feature type="transmembrane region" description="Helical" evidence="1">
    <location>
        <begin position="170"/>
        <end position="193"/>
    </location>
</feature>
<keyword evidence="1" id="KW-0472">Membrane</keyword>
<keyword evidence="1" id="KW-0812">Transmembrane</keyword>
<reference evidence="2" key="1">
    <citation type="submission" date="2020-09" db="EMBL/GenBank/DDBJ databases">
        <title>Comparative genome analyses of four rice-infecting Rhizoctonia solani isolates reveal extensive enrichment of homogalacturonan modification genes.</title>
        <authorList>
            <person name="Lee D.-Y."/>
            <person name="Jeon J."/>
            <person name="Kim K.-T."/>
            <person name="Cheong K."/>
            <person name="Song H."/>
            <person name="Choi G."/>
            <person name="Ko J."/>
            <person name="Opiyo S.O."/>
            <person name="Zuo S."/>
            <person name="Madhav S."/>
            <person name="Lee Y.-H."/>
            <person name="Wang G.-L."/>
        </authorList>
    </citation>
    <scope>NUCLEOTIDE SEQUENCE</scope>
    <source>
        <strain evidence="2">AG1-IA B2</strain>
    </source>
</reference>
<dbReference type="EMBL" id="JACYCF010000013">
    <property type="protein sequence ID" value="KAF8753275.1"/>
    <property type="molecule type" value="Genomic_DNA"/>
</dbReference>
<evidence type="ECO:0000313" key="2">
    <source>
        <dbReference type="EMBL" id="KAF8753275.1"/>
    </source>
</evidence>
<evidence type="ECO:0000313" key="3">
    <source>
        <dbReference type="Proteomes" id="UP000614334"/>
    </source>
</evidence>
<protein>
    <submittedName>
        <fullName evidence="2">Uncharacterized protein</fullName>
    </submittedName>
</protein>
<comment type="caution">
    <text evidence="2">The sequence shown here is derived from an EMBL/GenBank/DDBJ whole genome shotgun (WGS) entry which is preliminary data.</text>
</comment>
<organism evidence="2 3">
    <name type="scientific">Rhizoctonia solani</name>
    <dbReference type="NCBI Taxonomy" id="456999"/>
    <lineage>
        <taxon>Eukaryota</taxon>
        <taxon>Fungi</taxon>
        <taxon>Dikarya</taxon>
        <taxon>Basidiomycota</taxon>
        <taxon>Agaricomycotina</taxon>
        <taxon>Agaricomycetes</taxon>
        <taxon>Cantharellales</taxon>
        <taxon>Ceratobasidiaceae</taxon>
        <taxon>Rhizoctonia</taxon>
    </lineage>
</organism>
<sequence length="323" mass="35851">MTFCSSGAFVNLRDADGGASPLVCARGQFCPDEEDKCLPLASPGSACQLNRDNQCQPPSDRPELEDGDLTNRGVICFKYTCQYANITLGQSCEAENTIYVGYTSGGKEYYNIISRDRCAPKLWCNDQTSVCEPKGAVGSACSTHKQCETYTCNTNKFCAEPPGTPLRIRVWQYMVTGAGITFLMVAMSIALFMNHKRSRAKRLREIHAYFKEQTSYRNSIISMHTNAHSQFSIYSYTSSCHGSFAQFGAAAEENLEEDEDDDRRGLLEQSAGRTVMMSYSPRRIAVAKALDILVNPMTILTLHILCLFAEQRMEVGRISETGT</sequence>